<dbReference type="RefSeq" id="WP_116328293.1">
    <property type="nucleotide sequence ID" value="NZ_OFSW01000032.1"/>
</dbReference>
<dbReference type="EMBL" id="OGUU01000045">
    <property type="protein sequence ID" value="SPC25717.1"/>
    <property type="molecule type" value="Genomic_DNA"/>
</dbReference>
<protein>
    <submittedName>
        <fullName evidence="2">Uncharacterized protein</fullName>
    </submittedName>
</protein>
<dbReference type="AlphaFoldDB" id="A0A7Z7JFN5"/>
<dbReference type="Proteomes" id="UP000257139">
    <property type="component" value="Unassembled WGS sequence"/>
</dbReference>
<comment type="caution">
    <text evidence="2">The sequence shown here is derived from an EMBL/GenBank/DDBJ whole genome shotgun (WGS) entry which is preliminary data.</text>
</comment>
<reference evidence="2 3" key="1">
    <citation type="submission" date="2018-01" db="EMBL/GenBank/DDBJ databases">
        <authorList>
            <person name="Clerissi C."/>
        </authorList>
    </citation>
    <scope>NUCLEOTIDE SEQUENCE [LARGE SCALE GENOMIC DNA]</scope>
    <source>
        <strain evidence="2">Cupriavidus taiwanensis STM 6021</strain>
    </source>
</reference>
<feature type="coiled-coil region" evidence="1">
    <location>
        <begin position="4"/>
        <end position="43"/>
    </location>
</feature>
<sequence length="181" mass="20844">MSDFKSISDEYQKLQAEEAREKKDAAERAVHNAKERVLRTRKEFEEAGVYRYLEEQVEAMKQEGFACRYYRDIVEDRASASITFVAKKGEAIEDRSQFGPGFAGDMNTHSLQIQSHGDAVHFMRYSCYRTGTAQDSKALSDLTLDDVQRHFGHFVREAFIDRKVHDDQAADKHVSPMRNRG</sequence>
<organism evidence="2 3">
    <name type="scientific">Cupriavidus taiwanensis</name>
    <dbReference type="NCBI Taxonomy" id="164546"/>
    <lineage>
        <taxon>Bacteria</taxon>
        <taxon>Pseudomonadati</taxon>
        <taxon>Pseudomonadota</taxon>
        <taxon>Betaproteobacteria</taxon>
        <taxon>Burkholderiales</taxon>
        <taxon>Burkholderiaceae</taxon>
        <taxon>Cupriavidus</taxon>
    </lineage>
</organism>
<proteinExistence type="predicted"/>
<keyword evidence="1" id="KW-0175">Coiled coil</keyword>
<accession>A0A7Z7JFN5</accession>
<name>A0A7Z7JFN5_9BURK</name>
<evidence type="ECO:0000313" key="2">
    <source>
        <dbReference type="EMBL" id="SPC25717.1"/>
    </source>
</evidence>
<evidence type="ECO:0000313" key="3">
    <source>
        <dbReference type="Proteomes" id="UP000257139"/>
    </source>
</evidence>
<evidence type="ECO:0000256" key="1">
    <source>
        <dbReference type="SAM" id="Coils"/>
    </source>
</evidence>
<gene>
    <name evidence="2" type="ORF">CBM2594_U10218</name>
</gene>